<proteinExistence type="predicted"/>
<evidence type="ECO:0000313" key="2">
    <source>
        <dbReference type="EMBL" id="MDG0811872.1"/>
    </source>
</evidence>
<dbReference type="PANTHER" id="PTHR41786">
    <property type="entry name" value="MOTILITY ACCESSORY FACTOR MAF"/>
    <property type="match status" value="1"/>
</dbReference>
<keyword evidence="3" id="KW-1185">Reference proteome</keyword>
<organism evidence="2 3">
    <name type="scientific">Cohnella rhizosphaerae</name>
    <dbReference type="NCBI Taxonomy" id="1457232"/>
    <lineage>
        <taxon>Bacteria</taxon>
        <taxon>Bacillati</taxon>
        <taxon>Bacillota</taxon>
        <taxon>Bacilli</taxon>
        <taxon>Bacillales</taxon>
        <taxon>Paenibacillaceae</taxon>
        <taxon>Cohnella</taxon>
    </lineage>
</organism>
<dbReference type="InterPro" id="IPR002826">
    <property type="entry name" value="MptE-like"/>
</dbReference>
<sequence>MYDRLDRDARRVFNQRAREAVLNYAYSQSLLQNAGMSWIRNILNNLSVNLDSQPLNGLRGKLSGITAVIVGAGPSLEKDIEVLKKLRNHALIIAAGTSIQSLLHFGIEPHLVVSIDGGVPNYNAFSHLNLDEIPMLYTPQLEYRIIEKKTDNLIHAFFTNDMITQVLMGVTQEEAVFASTHSVTGTAIQAAIFMGCEHVVFTGQDLSYPTKSVYAVGAKHVDEGHHTYIHSLATLQIENVHGGVNQTTESMLLTLRDIEDLLAKYPTLRFTNSSSLGARIENTVFRPLVEIEAELQSNKLKPLFF</sequence>
<dbReference type="Proteomes" id="UP001153404">
    <property type="component" value="Unassembled WGS sequence"/>
</dbReference>
<reference evidence="2" key="1">
    <citation type="submission" date="2022-10" db="EMBL/GenBank/DDBJ databases">
        <title>Comparative genomic analysis of Cohnella hashimotonis sp. nov., isolated from the International Space Station.</title>
        <authorList>
            <person name="Simpson A."/>
            <person name="Venkateswaran K."/>
        </authorList>
    </citation>
    <scope>NUCLEOTIDE SEQUENCE</scope>
    <source>
        <strain evidence="2">DSM 28161</strain>
    </source>
</reference>
<gene>
    <name evidence="2" type="ORF">OMP40_22730</name>
</gene>
<evidence type="ECO:0000259" key="1">
    <source>
        <dbReference type="Pfam" id="PF01973"/>
    </source>
</evidence>
<dbReference type="AlphaFoldDB" id="A0A9X4QVV8"/>
<accession>A0A9X4QVV8</accession>
<evidence type="ECO:0000313" key="3">
    <source>
        <dbReference type="Proteomes" id="UP001153404"/>
    </source>
</evidence>
<dbReference type="EMBL" id="JAPDIA010000007">
    <property type="protein sequence ID" value="MDG0811872.1"/>
    <property type="molecule type" value="Genomic_DNA"/>
</dbReference>
<dbReference type="PANTHER" id="PTHR41786:SF1">
    <property type="entry name" value="6-HYDROXYMETHYLPTERIN DIPHOSPHOKINASE MPTE-LIKE DOMAIN-CONTAINING PROTEIN"/>
    <property type="match status" value="1"/>
</dbReference>
<protein>
    <submittedName>
        <fullName evidence="2">DUF115 domain-containing protein</fullName>
    </submittedName>
</protein>
<dbReference type="RefSeq" id="WP_277534743.1">
    <property type="nucleotide sequence ID" value="NZ_JAPDIA010000007.1"/>
</dbReference>
<comment type="caution">
    <text evidence="2">The sequence shown here is derived from an EMBL/GenBank/DDBJ whole genome shotgun (WGS) entry which is preliminary data.</text>
</comment>
<feature type="domain" description="6-hydroxymethylpterin diphosphokinase MptE-like" evidence="1">
    <location>
        <begin position="41"/>
        <end position="209"/>
    </location>
</feature>
<name>A0A9X4QVV8_9BACL</name>
<dbReference type="Pfam" id="PF01973">
    <property type="entry name" value="MptE-like"/>
    <property type="match status" value="1"/>
</dbReference>